<dbReference type="RefSeq" id="WP_189454226.1">
    <property type="nucleotide sequence ID" value="NZ_BMYD01000001.1"/>
</dbReference>
<dbReference type="GO" id="GO:0015628">
    <property type="term" value="P:protein secretion by the type II secretion system"/>
    <property type="evidence" value="ECO:0007669"/>
    <property type="project" value="InterPro"/>
</dbReference>
<dbReference type="GO" id="GO:0015627">
    <property type="term" value="C:type II protein secretion system complex"/>
    <property type="evidence" value="ECO:0007669"/>
    <property type="project" value="InterPro"/>
</dbReference>
<evidence type="ECO:0000256" key="4">
    <source>
        <dbReference type="ARBA" id="ARBA00022481"/>
    </source>
</evidence>
<dbReference type="InterPro" id="IPR022346">
    <property type="entry name" value="T2SS_GspH"/>
</dbReference>
<feature type="domain" description="General secretion pathway GspH" evidence="11">
    <location>
        <begin position="57"/>
        <end position="161"/>
    </location>
</feature>
<sequence length="180" mass="18910">MRQTSYGFSLFDLLVAVAITAVLLGIALPAWSAARARVHSVNARAAIAMSLHDSMRHATVTGSEVVLCPSSIGSSCTPGTNWSLGWIAFIDSDGNRLPGSSEPVIRVETALQGNVELFSTAGRKHLVFQPNGSNAGSNVTFTLCDGRGPRHAATLVLANGGQIRTDIPSTHAAARCTRRV</sequence>
<organism evidence="12 13">
    <name type="scientific">Cognatilysobacter bugurensis</name>
    <dbReference type="NCBI Taxonomy" id="543356"/>
    <lineage>
        <taxon>Bacteria</taxon>
        <taxon>Pseudomonadati</taxon>
        <taxon>Pseudomonadota</taxon>
        <taxon>Gammaproteobacteria</taxon>
        <taxon>Lysobacterales</taxon>
        <taxon>Lysobacteraceae</taxon>
        <taxon>Cognatilysobacter</taxon>
    </lineage>
</organism>
<comment type="subcellular location">
    <subcellularLocation>
        <location evidence="1">Cell inner membrane</location>
        <topology evidence="1">Single-pass membrane protein</topology>
    </subcellularLocation>
</comment>
<evidence type="ECO:0000256" key="9">
    <source>
        <dbReference type="ARBA" id="ARBA00025772"/>
    </source>
</evidence>
<gene>
    <name evidence="12" type="ORF">GCM10007067_11830</name>
</gene>
<dbReference type="AlphaFoldDB" id="A0A918W839"/>
<dbReference type="GO" id="GO:0005886">
    <property type="term" value="C:plasma membrane"/>
    <property type="evidence" value="ECO:0007669"/>
    <property type="project" value="UniProtKB-SubCell"/>
</dbReference>
<dbReference type="SUPFAM" id="SSF54523">
    <property type="entry name" value="Pili subunits"/>
    <property type="match status" value="1"/>
</dbReference>
<evidence type="ECO:0000256" key="8">
    <source>
        <dbReference type="ARBA" id="ARBA00023136"/>
    </source>
</evidence>
<dbReference type="Gene3D" id="3.55.40.10">
    <property type="entry name" value="minor pseudopilin epsh domain"/>
    <property type="match status" value="1"/>
</dbReference>
<dbReference type="Pfam" id="PF12019">
    <property type="entry name" value="GspH"/>
    <property type="match status" value="1"/>
</dbReference>
<comment type="caution">
    <text evidence="12">The sequence shown here is derived from an EMBL/GenBank/DDBJ whole genome shotgun (WGS) entry which is preliminary data.</text>
</comment>
<evidence type="ECO:0000313" key="13">
    <source>
        <dbReference type="Proteomes" id="UP000646426"/>
    </source>
</evidence>
<keyword evidence="13" id="KW-1185">Reference proteome</keyword>
<keyword evidence="4" id="KW-0488">Methylation</keyword>
<protein>
    <recommendedName>
        <fullName evidence="2">Type II secretion system protein H</fullName>
    </recommendedName>
    <alternativeName>
        <fullName evidence="10">General secretion pathway protein H</fullName>
    </alternativeName>
</protein>
<dbReference type="Proteomes" id="UP000646426">
    <property type="component" value="Unassembled WGS sequence"/>
</dbReference>
<evidence type="ECO:0000256" key="7">
    <source>
        <dbReference type="ARBA" id="ARBA00022989"/>
    </source>
</evidence>
<accession>A0A918W839</accession>
<keyword evidence="7" id="KW-1133">Transmembrane helix</keyword>
<keyword evidence="3" id="KW-1003">Cell membrane</keyword>
<evidence type="ECO:0000256" key="6">
    <source>
        <dbReference type="ARBA" id="ARBA00022692"/>
    </source>
</evidence>
<keyword evidence="6" id="KW-0812">Transmembrane</keyword>
<keyword evidence="5" id="KW-0997">Cell inner membrane</keyword>
<dbReference type="InterPro" id="IPR045584">
    <property type="entry name" value="Pilin-like"/>
</dbReference>
<evidence type="ECO:0000256" key="1">
    <source>
        <dbReference type="ARBA" id="ARBA00004377"/>
    </source>
</evidence>
<evidence type="ECO:0000259" key="11">
    <source>
        <dbReference type="Pfam" id="PF12019"/>
    </source>
</evidence>
<reference evidence="12" key="2">
    <citation type="submission" date="2020-09" db="EMBL/GenBank/DDBJ databases">
        <authorList>
            <person name="Sun Q."/>
            <person name="Kim S."/>
        </authorList>
    </citation>
    <scope>NUCLEOTIDE SEQUENCE</scope>
    <source>
        <strain evidence="12">KCTC 23077</strain>
    </source>
</reference>
<proteinExistence type="inferred from homology"/>
<comment type="similarity">
    <text evidence="9">Belongs to the GSP H family.</text>
</comment>
<evidence type="ECO:0000256" key="5">
    <source>
        <dbReference type="ARBA" id="ARBA00022519"/>
    </source>
</evidence>
<keyword evidence="8" id="KW-0472">Membrane</keyword>
<dbReference type="EMBL" id="BMYD01000001">
    <property type="protein sequence ID" value="GHA76244.1"/>
    <property type="molecule type" value="Genomic_DNA"/>
</dbReference>
<evidence type="ECO:0000256" key="2">
    <source>
        <dbReference type="ARBA" id="ARBA00021549"/>
    </source>
</evidence>
<name>A0A918W839_9GAMM</name>
<evidence type="ECO:0000256" key="10">
    <source>
        <dbReference type="ARBA" id="ARBA00030775"/>
    </source>
</evidence>
<reference evidence="12" key="1">
    <citation type="journal article" date="2014" name="Int. J. Syst. Evol. Microbiol.">
        <title>Complete genome sequence of Corynebacterium casei LMG S-19264T (=DSM 44701T), isolated from a smear-ripened cheese.</title>
        <authorList>
            <consortium name="US DOE Joint Genome Institute (JGI-PGF)"/>
            <person name="Walter F."/>
            <person name="Albersmeier A."/>
            <person name="Kalinowski J."/>
            <person name="Ruckert C."/>
        </authorList>
    </citation>
    <scope>NUCLEOTIDE SEQUENCE</scope>
    <source>
        <strain evidence="12">KCTC 23077</strain>
    </source>
</reference>
<evidence type="ECO:0000256" key="3">
    <source>
        <dbReference type="ARBA" id="ARBA00022475"/>
    </source>
</evidence>
<evidence type="ECO:0000313" key="12">
    <source>
        <dbReference type="EMBL" id="GHA76244.1"/>
    </source>
</evidence>